<organism evidence="1 2">
    <name type="scientific">Acanthopleuribacter pedis</name>
    <dbReference type="NCBI Taxonomy" id="442870"/>
    <lineage>
        <taxon>Bacteria</taxon>
        <taxon>Pseudomonadati</taxon>
        <taxon>Acidobacteriota</taxon>
        <taxon>Holophagae</taxon>
        <taxon>Acanthopleuribacterales</taxon>
        <taxon>Acanthopleuribacteraceae</taxon>
        <taxon>Acanthopleuribacter</taxon>
    </lineage>
</organism>
<sequence>MWLLLTCACLRRPLETPIPRDSWPPPSDEDLARLVVLLPGYIDDETLFRTHGFPVIAAGQSEMTRGWQWVALDAHVGYYQAGQMPGRVQSEVLAEFPDVPVTVVGASFGGFGALFLARHVPERVDEVVLLAPYLGRRALLKRLIDEGPAGYQPKNRREAELVANWRFLLEAARQGRPKVTILVGERDRLLPAIELLRSRAPSIKVETAPGGHKWRVWRAMFADYLSRRAEESGVAP</sequence>
<accession>A0A8J7Q7Q1</accession>
<dbReference type="Pfam" id="PF00756">
    <property type="entry name" value="Esterase"/>
    <property type="match status" value="1"/>
</dbReference>
<reference evidence="1" key="1">
    <citation type="submission" date="2021-03" db="EMBL/GenBank/DDBJ databases">
        <authorList>
            <person name="Wang G."/>
        </authorList>
    </citation>
    <scope>NUCLEOTIDE SEQUENCE</scope>
    <source>
        <strain evidence="1">KCTC 12899</strain>
    </source>
</reference>
<dbReference type="GO" id="GO:0016787">
    <property type="term" value="F:hydrolase activity"/>
    <property type="evidence" value="ECO:0007669"/>
    <property type="project" value="UniProtKB-KW"/>
</dbReference>
<dbReference type="EMBL" id="JAFREP010000007">
    <property type="protein sequence ID" value="MBO1318879.1"/>
    <property type="molecule type" value="Genomic_DNA"/>
</dbReference>
<protein>
    <submittedName>
        <fullName evidence="1">Alpha/beta fold hydrolase</fullName>
    </submittedName>
</protein>
<dbReference type="InterPro" id="IPR000801">
    <property type="entry name" value="Esterase-like"/>
</dbReference>
<evidence type="ECO:0000313" key="2">
    <source>
        <dbReference type="Proteomes" id="UP000664417"/>
    </source>
</evidence>
<proteinExistence type="predicted"/>
<gene>
    <name evidence="1" type="ORF">J3U88_10445</name>
</gene>
<evidence type="ECO:0000313" key="1">
    <source>
        <dbReference type="EMBL" id="MBO1318879.1"/>
    </source>
</evidence>
<dbReference type="SUPFAM" id="SSF53474">
    <property type="entry name" value="alpha/beta-Hydrolases"/>
    <property type="match status" value="1"/>
</dbReference>
<keyword evidence="1" id="KW-0378">Hydrolase</keyword>
<dbReference type="RefSeq" id="WP_207858697.1">
    <property type="nucleotide sequence ID" value="NZ_JAFREP010000007.1"/>
</dbReference>
<dbReference type="Gene3D" id="3.40.50.1820">
    <property type="entry name" value="alpha/beta hydrolase"/>
    <property type="match status" value="1"/>
</dbReference>
<name>A0A8J7Q7Q1_9BACT</name>
<dbReference type="InterPro" id="IPR029058">
    <property type="entry name" value="AB_hydrolase_fold"/>
</dbReference>
<comment type="caution">
    <text evidence="1">The sequence shown here is derived from an EMBL/GenBank/DDBJ whole genome shotgun (WGS) entry which is preliminary data.</text>
</comment>
<dbReference type="Proteomes" id="UP000664417">
    <property type="component" value="Unassembled WGS sequence"/>
</dbReference>
<keyword evidence="2" id="KW-1185">Reference proteome</keyword>
<dbReference type="AlphaFoldDB" id="A0A8J7Q7Q1"/>